<organism evidence="4">
    <name type="scientific">freshwater metagenome</name>
    <dbReference type="NCBI Taxonomy" id="449393"/>
    <lineage>
        <taxon>unclassified sequences</taxon>
        <taxon>metagenomes</taxon>
        <taxon>ecological metagenomes</taxon>
    </lineage>
</organism>
<dbReference type="EMBL" id="CAFAAT010000018">
    <property type="protein sequence ID" value="CAB4800577.1"/>
    <property type="molecule type" value="Genomic_DNA"/>
</dbReference>
<sequence length="218" mass="23464">MKTVLVPKKSEKTKIQKLAFALVEKLREGGVVVIAIESAYVAIADPASGDGVAAFRSLKDLDADISFPVFVNEINDLLSYLPEISDRDRLLTSTFWPGLLNIEFKTSEVLPCNLGADSTPASVMARKPSNLLLNVISELMGPVIYTALQDNDGKVLKSLAGLIPANKKLVSIAINSGVIKSTKQTSIVSCLEGRPRMVREGSIPAFEIKKVIPSLQAV</sequence>
<evidence type="ECO:0000259" key="1">
    <source>
        <dbReference type="PROSITE" id="PS51163"/>
    </source>
</evidence>
<name>A0A6J6SVA6_9ZZZZ</name>
<dbReference type="GO" id="GO:0003725">
    <property type="term" value="F:double-stranded RNA binding"/>
    <property type="evidence" value="ECO:0007669"/>
    <property type="project" value="InterPro"/>
</dbReference>
<dbReference type="PROSITE" id="PS51163">
    <property type="entry name" value="YRDC"/>
    <property type="match status" value="1"/>
</dbReference>
<dbReference type="InterPro" id="IPR017945">
    <property type="entry name" value="DHBP_synth_RibB-like_a/b_dom"/>
</dbReference>
<evidence type="ECO:0000313" key="5">
    <source>
        <dbReference type="EMBL" id="CAB4792946.1"/>
    </source>
</evidence>
<dbReference type="EMBL" id="CAFBPL010000006">
    <property type="protein sequence ID" value="CAB5007896.1"/>
    <property type="molecule type" value="Genomic_DNA"/>
</dbReference>
<dbReference type="InterPro" id="IPR006070">
    <property type="entry name" value="Sua5-like_dom"/>
</dbReference>
<dbReference type="EMBL" id="CAFAAE010000099">
    <property type="protein sequence ID" value="CAB4792946.1"/>
    <property type="molecule type" value="Genomic_DNA"/>
</dbReference>
<proteinExistence type="predicted"/>
<dbReference type="Gene3D" id="3.90.870.10">
    <property type="entry name" value="DHBP synthase"/>
    <property type="match status" value="1"/>
</dbReference>
<protein>
    <submittedName>
        <fullName evidence="4">Unannotated protein</fullName>
    </submittedName>
</protein>
<evidence type="ECO:0000313" key="10">
    <source>
        <dbReference type="EMBL" id="CAB5060398.1"/>
    </source>
</evidence>
<dbReference type="EMBL" id="CAFBQT010000018">
    <property type="protein sequence ID" value="CAB5060398.1"/>
    <property type="molecule type" value="Genomic_DNA"/>
</dbReference>
<dbReference type="Pfam" id="PF01300">
    <property type="entry name" value="Sua5_yciO_yrdC"/>
    <property type="match status" value="1"/>
</dbReference>
<evidence type="ECO:0000313" key="7">
    <source>
        <dbReference type="EMBL" id="CAB4940590.1"/>
    </source>
</evidence>
<dbReference type="EMBL" id="CAEZWY010000025">
    <property type="protein sequence ID" value="CAB4667732.1"/>
    <property type="molecule type" value="Genomic_DNA"/>
</dbReference>
<evidence type="ECO:0000313" key="4">
    <source>
        <dbReference type="EMBL" id="CAB4738109.1"/>
    </source>
</evidence>
<evidence type="ECO:0000313" key="2">
    <source>
        <dbReference type="EMBL" id="CAB4586338.1"/>
    </source>
</evidence>
<evidence type="ECO:0000313" key="9">
    <source>
        <dbReference type="EMBL" id="CAB5007896.1"/>
    </source>
</evidence>
<dbReference type="EMBL" id="CAEZYX010000021">
    <property type="protein sequence ID" value="CAB4738109.1"/>
    <property type="molecule type" value="Genomic_DNA"/>
</dbReference>
<gene>
    <name evidence="2" type="ORF">UFOPK1791_00261</name>
    <name evidence="3" type="ORF">UFOPK2312_00388</name>
    <name evidence="4" type="ORF">UFOPK2802_00363</name>
    <name evidence="5" type="ORF">UFOPK2982_00710</name>
    <name evidence="6" type="ORF">UFOPK3083_00326</name>
    <name evidence="7" type="ORF">UFOPK3783_00295</name>
    <name evidence="8" type="ORF">UFOPK3948_00056</name>
    <name evidence="9" type="ORF">UFOPK4113_00129</name>
    <name evidence="10" type="ORF">UFOPK4355_00263</name>
</gene>
<dbReference type="EMBL" id="CAFBNI010000018">
    <property type="protein sequence ID" value="CAB4940590.1"/>
    <property type="molecule type" value="Genomic_DNA"/>
</dbReference>
<dbReference type="EMBL" id="CAEZUF010000013">
    <property type="protein sequence ID" value="CAB4586338.1"/>
    <property type="molecule type" value="Genomic_DNA"/>
</dbReference>
<evidence type="ECO:0000313" key="3">
    <source>
        <dbReference type="EMBL" id="CAB4667732.1"/>
    </source>
</evidence>
<feature type="domain" description="YrdC-like" evidence="1">
    <location>
        <begin position="16"/>
        <end position="203"/>
    </location>
</feature>
<evidence type="ECO:0000313" key="8">
    <source>
        <dbReference type="EMBL" id="CAB4970441.1"/>
    </source>
</evidence>
<dbReference type="EMBL" id="CAFBOI010000003">
    <property type="protein sequence ID" value="CAB4970441.1"/>
    <property type="molecule type" value="Genomic_DNA"/>
</dbReference>
<accession>A0A6J6SVA6</accession>
<dbReference type="SUPFAM" id="SSF55821">
    <property type="entry name" value="YrdC/RibB"/>
    <property type="match status" value="1"/>
</dbReference>
<reference evidence="4" key="1">
    <citation type="submission" date="2020-05" db="EMBL/GenBank/DDBJ databases">
        <authorList>
            <person name="Chiriac C."/>
            <person name="Salcher M."/>
            <person name="Ghai R."/>
            <person name="Kavagutti S V."/>
        </authorList>
    </citation>
    <scope>NUCLEOTIDE SEQUENCE</scope>
</reference>
<dbReference type="AlphaFoldDB" id="A0A6J6SVA6"/>
<evidence type="ECO:0000313" key="6">
    <source>
        <dbReference type="EMBL" id="CAB4800577.1"/>
    </source>
</evidence>